<dbReference type="Gene3D" id="3.40.50.170">
    <property type="entry name" value="Formyl transferase, N-terminal domain"/>
    <property type="match status" value="1"/>
</dbReference>
<keyword evidence="1 3" id="KW-0554">One-carbon metabolism</keyword>
<dbReference type="InterPro" id="IPR004810">
    <property type="entry name" value="PurU"/>
</dbReference>
<dbReference type="Gene3D" id="3.30.70.260">
    <property type="match status" value="1"/>
</dbReference>
<name>A0A563UD64_9SPHI</name>
<comment type="pathway">
    <text evidence="3">Purine metabolism; IMP biosynthesis via de novo pathway; formate from 10-formyl-5,6,7,8-tetrahydrofolate: step 1/1.</text>
</comment>
<keyword evidence="2 3" id="KW-0378">Hydrolase</keyword>
<gene>
    <name evidence="3 6" type="primary">purU</name>
    <name evidence="6" type="ORF">FPZ43_10070</name>
</gene>
<dbReference type="NCBIfam" id="TIGR00655">
    <property type="entry name" value="PurU"/>
    <property type="match status" value="1"/>
</dbReference>
<keyword evidence="3" id="KW-0658">Purine biosynthesis</keyword>
<dbReference type="InterPro" id="IPR002912">
    <property type="entry name" value="ACT_dom"/>
</dbReference>
<comment type="function">
    <text evidence="3">Catalyzes the hydrolysis of 10-formyltetrahydrofolate (formyl-FH4) to formate and tetrahydrofolate (FH4).</text>
</comment>
<dbReference type="PANTHER" id="PTHR42706">
    <property type="entry name" value="FORMYLTETRAHYDROFOLATE DEFORMYLASE"/>
    <property type="match status" value="1"/>
</dbReference>
<evidence type="ECO:0000256" key="3">
    <source>
        <dbReference type="HAMAP-Rule" id="MF_01927"/>
    </source>
</evidence>
<dbReference type="OrthoDB" id="9806170at2"/>
<dbReference type="PIRSF" id="PIRSF036480">
    <property type="entry name" value="FormyFH4_hydr"/>
    <property type="match status" value="1"/>
</dbReference>
<evidence type="ECO:0000313" key="7">
    <source>
        <dbReference type="Proteomes" id="UP000320042"/>
    </source>
</evidence>
<evidence type="ECO:0000259" key="5">
    <source>
        <dbReference type="PROSITE" id="PS51671"/>
    </source>
</evidence>
<keyword evidence="7" id="KW-1185">Reference proteome</keyword>
<reference evidence="6 7" key="1">
    <citation type="submission" date="2019-07" db="EMBL/GenBank/DDBJ databases">
        <authorList>
            <person name="Kim J."/>
        </authorList>
    </citation>
    <scope>NUCLEOTIDE SEQUENCE [LARGE SCALE GENOMIC DNA]</scope>
    <source>
        <strain evidence="7">dk17</strain>
    </source>
</reference>
<proteinExistence type="inferred from homology"/>
<dbReference type="HAMAP" id="MF_01927">
    <property type="entry name" value="PurU"/>
    <property type="match status" value="1"/>
</dbReference>
<protein>
    <recommendedName>
        <fullName evidence="3 4">Formyltetrahydrofolate deformylase</fullName>
        <ecNumber evidence="3 4">3.5.1.10</ecNumber>
    </recommendedName>
    <alternativeName>
        <fullName evidence="3">Formyl-FH(4) hydrolase</fullName>
    </alternativeName>
</protein>
<dbReference type="SUPFAM" id="SSF55021">
    <property type="entry name" value="ACT-like"/>
    <property type="match status" value="1"/>
</dbReference>
<dbReference type="Pfam" id="PF00551">
    <property type="entry name" value="Formyl_trans_N"/>
    <property type="match status" value="1"/>
</dbReference>
<comment type="caution">
    <text evidence="6">The sequence shown here is derived from an EMBL/GenBank/DDBJ whole genome shotgun (WGS) entry which is preliminary data.</text>
</comment>
<dbReference type="PROSITE" id="PS51671">
    <property type="entry name" value="ACT"/>
    <property type="match status" value="1"/>
</dbReference>
<dbReference type="GO" id="GO:0008864">
    <property type="term" value="F:formyltetrahydrofolate deformylase activity"/>
    <property type="evidence" value="ECO:0007669"/>
    <property type="project" value="UniProtKB-UniRule"/>
</dbReference>
<dbReference type="GO" id="GO:0006730">
    <property type="term" value="P:one-carbon metabolic process"/>
    <property type="evidence" value="ECO:0007669"/>
    <property type="project" value="UniProtKB-KW"/>
</dbReference>
<dbReference type="NCBIfam" id="NF004684">
    <property type="entry name" value="PRK06027.1"/>
    <property type="match status" value="1"/>
</dbReference>
<dbReference type="Pfam" id="PF01842">
    <property type="entry name" value="ACT"/>
    <property type="match status" value="1"/>
</dbReference>
<accession>A0A563UD64</accession>
<evidence type="ECO:0000256" key="2">
    <source>
        <dbReference type="ARBA" id="ARBA00022801"/>
    </source>
</evidence>
<dbReference type="SUPFAM" id="SSF53328">
    <property type="entry name" value="Formyltransferase"/>
    <property type="match status" value="1"/>
</dbReference>
<dbReference type="EMBL" id="VOEJ01000004">
    <property type="protein sequence ID" value="TWR29298.1"/>
    <property type="molecule type" value="Genomic_DNA"/>
</dbReference>
<evidence type="ECO:0000256" key="4">
    <source>
        <dbReference type="NCBIfam" id="TIGR00655"/>
    </source>
</evidence>
<dbReference type="PRINTS" id="PR01575">
    <property type="entry name" value="FFH4HYDRLASE"/>
</dbReference>
<dbReference type="InterPro" id="IPR044074">
    <property type="entry name" value="PurU_ACT"/>
</dbReference>
<evidence type="ECO:0000313" key="6">
    <source>
        <dbReference type="EMBL" id="TWR29298.1"/>
    </source>
</evidence>
<dbReference type="EC" id="3.5.1.10" evidence="3 4"/>
<dbReference type="UniPathway" id="UPA00074">
    <property type="reaction ID" value="UER00170"/>
</dbReference>
<dbReference type="InterPro" id="IPR002376">
    <property type="entry name" value="Formyl_transf_N"/>
</dbReference>
<feature type="domain" description="ACT" evidence="5">
    <location>
        <begin position="9"/>
        <end position="86"/>
    </location>
</feature>
<comment type="similarity">
    <text evidence="3">Belongs to the PurU family.</text>
</comment>
<dbReference type="Proteomes" id="UP000320042">
    <property type="component" value="Unassembled WGS sequence"/>
</dbReference>
<sequence length="281" mass="31196">MTVPINAMIIVIQCTDRVGLVATISSLLAKHQLNIISMHEHVDNDARLFFMRVDVEGTIDAFTLKNELGKVLPDGASIKTNPVALKKIIVLVTKEYHCLADILVRNYFGTLGAQVQCVIGNHNTLQDICKRFDIPFHLAEAGSDKNAFEQDVKSLIAQYDFDYLVLAKFMRILSPGFVGSFPMQIINIHHSFLPAFAGANPYRQAHERGVKLIGATAHYVTNELDEGPIIAQQIIPANHSLTVKDMVKAGKEIETAVLAKALKLVFDDRVFVYKNKTVVLE</sequence>
<dbReference type="AlphaFoldDB" id="A0A563UD64"/>
<comment type="catalytic activity">
    <reaction evidence="3">
        <text>(6R)-10-formyltetrahydrofolate + H2O = (6S)-5,6,7,8-tetrahydrofolate + formate + H(+)</text>
        <dbReference type="Rhea" id="RHEA:19833"/>
        <dbReference type="ChEBI" id="CHEBI:15377"/>
        <dbReference type="ChEBI" id="CHEBI:15378"/>
        <dbReference type="ChEBI" id="CHEBI:15740"/>
        <dbReference type="ChEBI" id="CHEBI:57453"/>
        <dbReference type="ChEBI" id="CHEBI:195366"/>
        <dbReference type="EC" id="3.5.1.10"/>
    </reaction>
</comment>
<dbReference type="InterPro" id="IPR036477">
    <property type="entry name" value="Formyl_transf_N_sf"/>
</dbReference>
<dbReference type="PANTHER" id="PTHR42706:SF1">
    <property type="entry name" value="FORMYLTETRAHYDROFOLATE DEFORMYLASE 2, MITOCHONDRIAL"/>
    <property type="match status" value="1"/>
</dbReference>
<organism evidence="6 7">
    <name type="scientific">Mucilaginibacter pallidiroseus</name>
    <dbReference type="NCBI Taxonomy" id="2599295"/>
    <lineage>
        <taxon>Bacteria</taxon>
        <taxon>Pseudomonadati</taxon>
        <taxon>Bacteroidota</taxon>
        <taxon>Sphingobacteriia</taxon>
        <taxon>Sphingobacteriales</taxon>
        <taxon>Sphingobacteriaceae</taxon>
        <taxon>Mucilaginibacter</taxon>
    </lineage>
</organism>
<dbReference type="InterPro" id="IPR045865">
    <property type="entry name" value="ACT-like_dom_sf"/>
</dbReference>
<evidence type="ECO:0000256" key="1">
    <source>
        <dbReference type="ARBA" id="ARBA00022563"/>
    </source>
</evidence>
<dbReference type="GO" id="GO:0006189">
    <property type="term" value="P:'de novo' IMP biosynthetic process"/>
    <property type="evidence" value="ECO:0007669"/>
    <property type="project" value="UniProtKB-UniRule"/>
</dbReference>
<dbReference type="CDD" id="cd04875">
    <property type="entry name" value="ACT_F4HF-DF"/>
    <property type="match status" value="1"/>
</dbReference>
<feature type="active site" evidence="3">
    <location>
        <position position="225"/>
    </location>
</feature>